<accession>A0ABM1LVY7</accession>
<protein>
    <submittedName>
        <fullName evidence="4">Uncharacterized protein LOC107881709</fullName>
    </submittedName>
</protein>
<reference evidence="3" key="1">
    <citation type="journal article" date="2012" name="Nat. Commun.">
        <title>The genome of Prunus mume.</title>
        <authorList>
            <person name="Zhang Q."/>
            <person name="Chen W."/>
            <person name="Sun L."/>
            <person name="Zhao F."/>
            <person name="Huang B."/>
            <person name="Yang W."/>
            <person name="Tao Y."/>
            <person name="Wang J."/>
            <person name="Yuan Z."/>
            <person name="Fan G."/>
            <person name="Xing Z."/>
            <person name="Han C."/>
            <person name="Pan H."/>
            <person name="Zhong X."/>
            <person name="Shi W."/>
            <person name="Liang X."/>
            <person name="Du D."/>
            <person name="Sun F."/>
            <person name="Xu Z."/>
            <person name="Hao R."/>
            <person name="Lv T."/>
            <person name="Lv Y."/>
            <person name="Zheng Z."/>
            <person name="Sun M."/>
            <person name="Luo L."/>
            <person name="Cai M."/>
            <person name="Gao Y."/>
            <person name="Wang J."/>
            <person name="Yin Y."/>
            <person name="Xu X."/>
            <person name="Cheng T."/>
            <person name="Wang J."/>
        </authorList>
    </citation>
    <scope>NUCLEOTIDE SEQUENCE [LARGE SCALE GENOMIC DNA]</scope>
</reference>
<dbReference type="Pfam" id="PF22936">
    <property type="entry name" value="Pol_BBD"/>
    <property type="match status" value="1"/>
</dbReference>
<evidence type="ECO:0000256" key="1">
    <source>
        <dbReference type="SAM" id="MobiDB-lite"/>
    </source>
</evidence>
<dbReference type="PANTHER" id="PTHR47481">
    <property type="match status" value="1"/>
</dbReference>
<dbReference type="RefSeq" id="XP_016651564.1">
    <property type="nucleotide sequence ID" value="XM_016796078.1"/>
</dbReference>
<name>A0ABM1LVY7_PRUMU</name>
<dbReference type="InterPro" id="IPR054722">
    <property type="entry name" value="PolX-like_BBD"/>
</dbReference>
<feature type="domain" description="Retrovirus-related Pol polyprotein from transposon TNT 1-94-like beta-barrel" evidence="2">
    <location>
        <begin position="226"/>
        <end position="303"/>
    </location>
</feature>
<feature type="compositionally biased region" description="Polar residues" evidence="1">
    <location>
        <begin position="105"/>
        <end position="115"/>
    </location>
</feature>
<feature type="compositionally biased region" description="Polar residues" evidence="1">
    <location>
        <begin position="148"/>
        <end position="160"/>
    </location>
</feature>
<dbReference type="PANTHER" id="PTHR47481:SF10">
    <property type="entry name" value="COPIA-LIKE POLYPROTEIN_RETROTRANSPOSON"/>
    <property type="match status" value="1"/>
</dbReference>
<evidence type="ECO:0000259" key="2">
    <source>
        <dbReference type="Pfam" id="PF22936"/>
    </source>
</evidence>
<reference evidence="4" key="2">
    <citation type="submission" date="2025-08" db="UniProtKB">
        <authorList>
            <consortium name="RefSeq"/>
        </authorList>
    </citation>
    <scope>IDENTIFICATION</scope>
</reference>
<feature type="region of interest" description="Disordered" evidence="1">
    <location>
        <begin position="92"/>
        <end position="121"/>
    </location>
</feature>
<dbReference type="Proteomes" id="UP000694861">
    <property type="component" value="Linkage group LG8"/>
</dbReference>
<dbReference type="GeneID" id="107881709"/>
<feature type="region of interest" description="Disordered" evidence="1">
    <location>
        <begin position="143"/>
        <end position="172"/>
    </location>
</feature>
<feature type="compositionally biased region" description="Low complexity" evidence="1">
    <location>
        <begin position="92"/>
        <end position="102"/>
    </location>
</feature>
<keyword evidence="3" id="KW-1185">Reference proteome</keyword>
<sequence>MSKGSKTIDDYLNHAKSLDDALFFINKPVSDEDLVNVVLHGLGDEFSMLVTTILNQLTLPSFTDLRSHMLAFENQSSCSLDSTGHTTALITTHSSSASSAKHVSNEQQHGSSNQLRGGSRGGHHGGYCSFYRGGRSSGYKRWQHHAPLSTTPPWQQQWTGPFSPRGSAPRAQWHQPGILGAPPQAWCSTCSTNQHITAQCPHKFFRPDSFPSFAGAHTLQPHDPNWYPDTGATHHMTGNLPFLQQPQSYTGNNSVFMGNGDYLPISHTGNFPLSLGQSQFSLRNVFGVPSLTKNLLYVARFTRDNLIFFVFALNFYCIYDLQTGVFLFQGPCKDGLYPLSLSSLLDSPVP</sequence>
<evidence type="ECO:0000313" key="3">
    <source>
        <dbReference type="Proteomes" id="UP000694861"/>
    </source>
</evidence>
<gene>
    <name evidence="4" type="primary">LOC107881709</name>
</gene>
<organism evidence="3 4">
    <name type="scientific">Prunus mume</name>
    <name type="common">Japanese apricot</name>
    <name type="synonym">Armeniaca mume</name>
    <dbReference type="NCBI Taxonomy" id="102107"/>
    <lineage>
        <taxon>Eukaryota</taxon>
        <taxon>Viridiplantae</taxon>
        <taxon>Streptophyta</taxon>
        <taxon>Embryophyta</taxon>
        <taxon>Tracheophyta</taxon>
        <taxon>Spermatophyta</taxon>
        <taxon>Magnoliopsida</taxon>
        <taxon>eudicotyledons</taxon>
        <taxon>Gunneridae</taxon>
        <taxon>Pentapetalae</taxon>
        <taxon>rosids</taxon>
        <taxon>fabids</taxon>
        <taxon>Rosales</taxon>
        <taxon>Rosaceae</taxon>
        <taxon>Amygdaloideae</taxon>
        <taxon>Amygdaleae</taxon>
        <taxon>Prunus</taxon>
    </lineage>
</organism>
<proteinExistence type="predicted"/>
<evidence type="ECO:0000313" key="4">
    <source>
        <dbReference type="RefSeq" id="XP_016651564.1"/>
    </source>
</evidence>